<name>A0A815S5G8_ADIRI</name>
<feature type="compositionally biased region" description="Basic residues" evidence="1">
    <location>
        <begin position="51"/>
        <end position="64"/>
    </location>
</feature>
<evidence type="ECO:0000313" key="2">
    <source>
        <dbReference type="EMBL" id="CAF1485679.1"/>
    </source>
</evidence>
<dbReference type="EMBL" id="CAJNOJ010000563">
    <property type="protein sequence ID" value="CAF1485679.1"/>
    <property type="molecule type" value="Genomic_DNA"/>
</dbReference>
<organism evidence="2 3">
    <name type="scientific">Adineta ricciae</name>
    <name type="common">Rotifer</name>
    <dbReference type="NCBI Taxonomy" id="249248"/>
    <lineage>
        <taxon>Eukaryota</taxon>
        <taxon>Metazoa</taxon>
        <taxon>Spiralia</taxon>
        <taxon>Gnathifera</taxon>
        <taxon>Rotifera</taxon>
        <taxon>Eurotatoria</taxon>
        <taxon>Bdelloidea</taxon>
        <taxon>Adinetida</taxon>
        <taxon>Adinetidae</taxon>
        <taxon>Adineta</taxon>
    </lineage>
</organism>
<dbReference type="Proteomes" id="UP000663852">
    <property type="component" value="Unassembled WGS sequence"/>
</dbReference>
<feature type="region of interest" description="Disordered" evidence="1">
    <location>
        <begin position="35"/>
        <end position="71"/>
    </location>
</feature>
<reference evidence="2" key="1">
    <citation type="submission" date="2021-02" db="EMBL/GenBank/DDBJ databases">
        <authorList>
            <person name="Nowell W R."/>
        </authorList>
    </citation>
    <scope>NUCLEOTIDE SEQUENCE</scope>
</reference>
<comment type="caution">
    <text evidence="2">The sequence shown here is derived from an EMBL/GenBank/DDBJ whole genome shotgun (WGS) entry which is preliminary data.</text>
</comment>
<evidence type="ECO:0000313" key="3">
    <source>
        <dbReference type="Proteomes" id="UP000663852"/>
    </source>
</evidence>
<sequence>MSIKQQTKMMKMVCRQAALMRAPYHSPPWLRHAANNVEKKEKISSQTSKSMNKKKKLKQHHQLKKIQQTTK</sequence>
<dbReference type="AlphaFoldDB" id="A0A815S5G8"/>
<dbReference type="OrthoDB" id="10522949at2759"/>
<accession>A0A815S5G8</accession>
<proteinExistence type="predicted"/>
<gene>
    <name evidence="2" type="ORF">EDS130_LOCUS41704</name>
</gene>
<evidence type="ECO:0000256" key="1">
    <source>
        <dbReference type="SAM" id="MobiDB-lite"/>
    </source>
</evidence>
<protein>
    <submittedName>
        <fullName evidence="2">Uncharacterized protein</fullName>
    </submittedName>
</protein>